<evidence type="ECO:0000313" key="3">
    <source>
        <dbReference type="Proteomes" id="UP000634011"/>
    </source>
</evidence>
<keyword evidence="1" id="KW-0472">Membrane</keyword>
<keyword evidence="3" id="KW-1185">Reference proteome</keyword>
<keyword evidence="1" id="KW-1133">Transmembrane helix</keyword>
<proteinExistence type="predicted"/>
<keyword evidence="1" id="KW-0812">Transmembrane</keyword>
<evidence type="ECO:0000256" key="1">
    <source>
        <dbReference type="SAM" id="Phobius"/>
    </source>
</evidence>
<protein>
    <submittedName>
        <fullName evidence="2">Paraquat-inducible protein A</fullName>
    </submittedName>
</protein>
<gene>
    <name evidence="2" type="ORF">H8K32_08060</name>
</gene>
<reference evidence="2" key="1">
    <citation type="submission" date="2020-08" db="EMBL/GenBank/DDBJ databases">
        <title>Novel species isolated from subtropical streams in China.</title>
        <authorList>
            <person name="Lu H."/>
        </authorList>
    </citation>
    <scope>NUCLEOTIDE SEQUENCE</scope>
    <source>
        <strain evidence="2">KACC 12607</strain>
    </source>
</reference>
<feature type="transmembrane region" description="Helical" evidence="1">
    <location>
        <begin position="48"/>
        <end position="72"/>
    </location>
</feature>
<feature type="transmembrane region" description="Helical" evidence="1">
    <location>
        <begin position="166"/>
        <end position="185"/>
    </location>
</feature>
<name>A0A923KPS8_9BURK</name>
<feature type="transmembrane region" description="Helical" evidence="1">
    <location>
        <begin position="92"/>
        <end position="119"/>
    </location>
</feature>
<feature type="transmembrane region" description="Helical" evidence="1">
    <location>
        <begin position="140"/>
        <end position="160"/>
    </location>
</feature>
<accession>A0A923KPS8</accession>
<dbReference type="RefSeq" id="WP_186911967.1">
    <property type="nucleotide sequence ID" value="NZ_JACOFV010000006.1"/>
</dbReference>
<sequence>MSEVKLVVCHECDLICQEKTLAVGEAASCPRCRAKLFQHRGSTLEQTLAMAFTTVILFLIMNTFPLMALHLQQNTRETSLLGAALAMWDREMPVLCVLVILTTIVAPAMQIGIEIYVLSRLKWGKQLKTTGLPMVILQKLRPWSMVEVFMLGLLVSLVKLKDLADIIVGPAFWSCSGLIVVSAYMGTMLTPHNVWNWFQQRKSDVQV</sequence>
<dbReference type="EMBL" id="JACOFV010000006">
    <property type="protein sequence ID" value="MBC3862046.1"/>
    <property type="molecule type" value="Genomic_DNA"/>
</dbReference>
<organism evidence="2 3">
    <name type="scientific">Undibacterium jejuense</name>
    <dbReference type="NCBI Taxonomy" id="1344949"/>
    <lineage>
        <taxon>Bacteria</taxon>
        <taxon>Pseudomonadati</taxon>
        <taxon>Pseudomonadota</taxon>
        <taxon>Betaproteobacteria</taxon>
        <taxon>Burkholderiales</taxon>
        <taxon>Oxalobacteraceae</taxon>
        <taxon>Undibacterium</taxon>
    </lineage>
</organism>
<evidence type="ECO:0000313" key="2">
    <source>
        <dbReference type="EMBL" id="MBC3862046.1"/>
    </source>
</evidence>
<comment type="caution">
    <text evidence="2">The sequence shown here is derived from an EMBL/GenBank/DDBJ whole genome shotgun (WGS) entry which is preliminary data.</text>
</comment>
<dbReference type="InterPro" id="IPR007498">
    <property type="entry name" value="PqiA-like"/>
</dbReference>
<dbReference type="AlphaFoldDB" id="A0A923KPS8"/>
<dbReference type="Proteomes" id="UP000634011">
    <property type="component" value="Unassembled WGS sequence"/>
</dbReference>
<dbReference type="Pfam" id="PF04403">
    <property type="entry name" value="PqiA"/>
    <property type="match status" value="1"/>
</dbReference>